<protein>
    <recommendedName>
        <fullName evidence="4">Secreted protein</fullName>
    </recommendedName>
</protein>
<feature type="signal peptide" evidence="1">
    <location>
        <begin position="1"/>
        <end position="33"/>
    </location>
</feature>
<accession>A0ABR9RWN2</accession>
<dbReference type="Proteomes" id="UP000756387">
    <property type="component" value="Unassembled WGS sequence"/>
</dbReference>
<evidence type="ECO:0000256" key="1">
    <source>
        <dbReference type="SAM" id="SignalP"/>
    </source>
</evidence>
<evidence type="ECO:0000313" key="3">
    <source>
        <dbReference type="Proteomes" id="UP000756387"/>
    </source>
</evidence>
<keyword evidence="3" id="KW-1185">Reference proteome</keyword>
<name>A0ABR9RWN2_9ACTN</name>
<dbReference type="RefSeq" id="WP_193638862.1">
    <property type="nucleotide sequence ID" value="NZ_JADCSA010000013.1"/>
</dbReference>
<keyword evidence="1" id="KW-0732">Signal</keyword>
<dbReference type="PROSITE" id="PS51257">
    <property type="entry name" value="PROKAR_LIPOPROTEIN"/>
    <property type="match status" value="1"/>
</dbReference>
<gene>
    <name evidence="2" type="ORF">IEQ44_12800</name>
</gene>
<evidence type="ECO:0000313" key="2">
    <source>
        <dbReference type="EMBL" id="MBE7325530.1"/>
    </source>
</evidence>
<reference evidence="2 3" key="1">
    <citation type="submission" date="2020-10" db="EMBL/GenBank/DDBJ databases">
        <title>Nocardioides sp. isolated from sludge.</title>
        <authorList>
            <person name="Zhang X."/>
        </authorList>
    </citation>
    <scope>NUCLEOTIDE SEQUENCE [LARGE SCALE GENOMIC DNA]</scope>
    <source>
        <strain evidence="2 3">Y6</strain>
    </source>
</reference>
<sequence>MSSRTSVPTASLAALLAGGALLLTGCGATSGQAEPAAAPEESWSQVRGAGANHAYLYRAVPQCLPGTGEQPECRPHPCPEPDGGFHYSVQSALHEADPREWTHLGYVCSTDERPTQQLPVQELKIAVADLTRPIPPGR</sequence>
<proteinExistence type="predicted"/>
<dbReference type="EMBL" id="JADCSA010000013">
    <property type="protein sequence ID" value="MBE7325530.1"/>
    <property type="molecule type" value="Genomic_DNA"/>
</dbReference>
<organism evidence="2 3">
    <name type="scientific">Nocardioides malaquae</name>
    <dbReference type="NCBI Taxonomy" id="2773426"/>
    <lineage>
        <taxon>Bacteria</taxon>
        <taxon>Bacillati</taxon>
        <taxon>Actinomycetota</taxon>
        <taxon>Actinomycetes</taxon>
        <taxon>Propionibacteriales</taxon>
        <taxon>Nocardioidaceae</taxon>
        <taxon>Nocardioides</taxon>
    </lineage>
</organism>
<evidence type="ECO:0008006" key="4">
    <source>
        <dbReference type="Google" id="ProtNLM"/>
    </source>
</evidence>
<feature type="chain" id="PRO_5047092283" description="Secreted protein" evidence="1">
    <location>
        <begin position="34"/>
        <end position="138"/>
    </location>
</feature>
<comment type="caution">
    <text evidence="2">The sequence shown here is derived from an EMBL/GenBank/DDBJ whole genome shotgun (WGS) entry which is preliminary data.</text>
</comment>